<reference evidence="2 3" key="1">
    <citation type="submission" date="2013-10" db="EMBL/GenBank/DDBJ databases">
        <title>Salinisphaera japonica YTM-1 Genome Sequencing.</title>
        <authorList>
            <person name="Lai Q."/>
            <person name="Li C."/>
            <person name="Shao Z."/>
        </authorList>
    </citation>
    <scope>NUCLEOTIDE SEQUENCE [LARGE SCALE GENOMIC DNA]</scope>
    <source>
        <strain evidence="2 3">YTM-1</strain>
    </source>
</reference>
<comment type="caution">
    <text evidence="2">The sequence shown here is derived from an EMBL/GenBank/DDBJ whole genome shotgun (WGS) entry which is preliminary data.</text>
</comment>
<evidence type="ECO:0000313" key="2">
    <source>
        <dbReference type="EMBL" id="ROO31941.1"/>
    </source>
</evidence>
<accession>A0A423Q104</accession>
<dbReference type="OrthoDB" id="9788984at2"/>
<name>A0A423Q104_9GAMM</name>
<comment type="similarity">
    <text evidence="1">Belongs to the Smg family.</text>
</comment>
<evidence type="ECO:0000256" key="1">
    <source>
        <dbReference type="HAMAP-Rule" id="MF_00598"/>
    </source>
</evidence>
<dbReference type="InParanoid" id="A0A423Q104"/>
<sequence length="157" mass="17329">MNENVLDVLLYLFENFSLPDIGTSGEIRDDLGEAGFFPDEIDDAFDWLSATRGDGRARFAAPTSDAVRVYAGAELLVLDAECRGFIAYLEHIEVLNAEHRELVIDRLMALADDEAATAELEQVKWVVMMVLSQAPDQDLAYARMEALMHAEAPGAAH</sequence>
<dbReference type="PANTHER" id="PTHR38692:SF1">
    <property type="entry name" value="PROTEIN SMG"/>
    <property type="match status" value="1"/>
</dbReference>
<dbReference type="EMBL" id="AYKG01000003">
    <property type="protein sequence ID" value="ROO31941.1"/>
    <property type="molecule type" value="Genomic_DNA"/>
</dbReference>
<dbReference type="Proteomes" id="UP000285310">
    <property type="component" value="Unassembled WGS sequence"/>
</dbReference>
<gene>
    <name evidence="1" type="primary">smg</name>
    <name evidence="2" type="ORF">SAJA_01950</name>
</gene>
<proteinExistence type="inferred from homology"/>
<dbReference type="RefSeq" id="WP_123656969.1">
    <property type="nucleotide sequence ID" value="NZ_AYKG01000003.1"/>
</dbReference>
<evidence type="ECO:0000313" key="3">
    <source>
        <dbReference type="Proteomes" id="UP000285310"/>
    </source>
</evidence>
<dbReference type="PANTHER" id="PTHR38692">
    <property type="entry name" value="PROTEIN SMG"/>
    <property type="match status" value="1"/>
</dbReference>
<dbReference type="Pfam" id="PF04361">
    <property type="entry name" value="DUF494"/>
    <property type="match status" value="1"/>
</dbReference>
<keyword evidence="3" id="KW-1185">Reference proteome</keyword>
<protein>
    <recommendedName>
        <fullName evidence="1">Protein Smg homolog</fullName>
    </recommendedName>
</protein>
<dbReference type="InterPro" id="IPR007456">
    <property type="entry name" value="Smg"/>
</dbReference>
<organism evidence="2 3">
    <name type="scientific">Salinisphaera japonica YTM-1</name>
    <dbReference type="NCBI Taxonomy" id="1209778"/>
    <lineage>
        <taxon>Bacteria</taxon>
        <taxon>Pseudomonadati</taxon>
        <taxon>Pseudomonadota</taxon>
        <taxon>Gammaproteobacteria</taxon>
        <taxon>Salinisphaerales</taxon>
        <taxon>Salinisphaeraceae</taxon>
        <taxon>Salinisphaera</taxon>
    </lineage>
</organism>
<dbReference type="FunCoup" id="A0A423Q104">
    <property type="interactions" value="62"/>
</dbReference>
<dbReference type="HAMAP" id="MF_00598">
    <property type="entry name" value="Smg"/>
    <property type="match status" value="1"/>
</dbReference>
<dbReference type="AlphaFoldDB" id="A0A423Q104"/>